<feature type="non-terminal residue" evidence="1">
    <location>
        <position position="82"/>
    </location>
</feature>
<accession>A0A816VUS0</accession>
<proteinExistence type="predicted"/>
<sequence>MSLIRSKLEDHRCIRFDMILSVQKYLKQKDTYIVLEAHKSYNSTWYGTSHYGQLRNHETEDQYYSHGGQAPGGHTVIYGPFG</sequence>
<dbReference type="Proteomes" id="UP001295469">
    <property type="component" value="Chromosome A03"/>
</dbReference>
<dbReference type="AlphaFoldDB" id="A0A816VUS0"/>
<name>A0A816VUS0_BRANA</name>
<reference evidence="1" key="1">
    <citation type="submission" date="2021-01" db="EMBL/GenBank/DDBJ databases">
        <authorList>
            <consortium name="Genoscope - CEA"/>
            <person name="William W."/>
        </authorList>
    </citation>
    <scope>NUCLEOTIDE SEQUENCE</scope>
</reference>
<protein>
    <submittedName>
        <fullName evidence="1">(rape) hypothetical protein</fullName>
    </submittedName>
</protein>
<evidence type="ECO:0000313" key="1">
    <source>
        <dbReference type="EMBL" id="CAF2132193.1"/>
    </source>
</evidence>
<gene>
    <name evidence="1" type="ORF">DARMORV10_A03P59480.1</name>
</gene>
<dbReference type="EMBL" id="HG994357">
    <property type="protein sequence ID" value="CAF2132193.1"/>
    <property type="molecule type" value="Genomic_DNA"/>
</dbReference>
<organism evidence="1">
    <name type="scientific">Brassica napus</name>
    <name type="common">Rape</name>
    <dbReference type="NCBI Taxonomy" id="3708"/>
    <lineage>
        <taxon>Eukaryota</taxon>
        <taxon>Viridiplantae</taxon>
        <taxon>Streptophyta</taxon>
        <taxon>Embryophyta</taxon>
        <taxon>Tracheophyta</taxon>
        <taxon>Spermatophyta</taxon>
        <taxon>Magnoliopsida</taxon>
        <taxon>eudicotyledons</taxon>
        <taxon>Gunneridae</taxon>
        <taxon>Pentapetalae</taxon>
        <taxon>rosids</taxon>
        <taxon>malvids</taxon>
        <taxon>Brassicales</taxon>
        <taxon>Brassicaceae</taxon>
        <taxon>Brassiceae</taxon>
        <taxon>Brassica</taxon>
    </lineage>
</organism>